<keyword evidence="3" id="KW-0560">Oxidoreductase</keyword>
<reference evidence="6" key="2">
    <citation type="journal article" date="2021" name="PeerJ">
        <title>Extensive microbial diversity within the chicken gut microbiome revealed by metagenomics and culture.</title>
        <authorList>
            <person name="Gilroy R."/>
            <person name="Ravi A."/>
            <person name="Getino M."/>
            <person name="Pursley I."/>
            <person name="Horton D.L."/>
            <person name="Alikhan N.F."/>
            <person name="Baker D."/>
            <person name="Gharbi K."/>
            <person name="Hall N."/>
            <person name="Watson M."/>
            <person name="Adriaenssens E.M."/>
            <person name="Foster-Nyarko E."/>
            <person name="Jarju S."/>
            <person name="Secka A."/>
            <person name="Antonio M."/>
            <person name="Oren A."/>
            <person name="Chaudhuri R.R."/>
            <person name="La Ragione R."/>
            <person name="Hildebrand F."/>
            <person name="Pallen M.J."/>
        </authorList>
    </citation>
    <scope>NUCLEOTIDE SEQUENCE</scope>
    <source>
        <strain evidence="6">CHK195-11698</strain>
    </source>
</reference>
<accession>A0A9D1L0L2</accession>
<reference evidence="6" key="1">
    <citation type="submission" date="2020-10" db="EMBL/GenBank/DDBJ databases">
        <authorList>
            <person name="Gilroy R."/>
        </authorList>
    </citation>
    <scope>NUCLEOTIDE SEQUENCE</scope>
    <source>
        <strain evidence="6">CHK195-11698</strain>
    </source>
</reference>
<evidence type="ECO:0000313" key="6">
    <source>
        <dbReference type="EMBL" id="HIU13870.1"/>
    </source>
</evidence>
<dbReference type="InterPro" id="IPR036291">
    <property type="entry name" value="NAD(P)-bd_dom_sf"/>
</dbReference>
<name>A0A9D1L0L2_9FIRM</name>
<dbReference type="InterPro" id="IPR028161">
    <property type="entry name" value="Met8-like"/>
</dbReference>
<evidence type="ECO:0000256" key="1">
    <source>
        <dbReference type="ARBA" id="ARBA00005010"/>
    </source>
</evidence>
<dbReference type="Proteomes" id="UP000824175">
    <property type="component" value="Unassembled WGS sequence"/>
</dbReference>
<dbReference type="Gene3D" id="3.40.50.720">
    <property type="entry name" value="NAD(P)-binding Rossmann-like Domain"/>
    <property type="match status" value="1"/>
</dbReference>
<dbReference type="PANTHER" id="PTHR35330:SF1">
    <property type="entry name" value="SIROHEME BIOSYNTHESIS PROTEIN MET8"/>
    <property type="match status" value="1"/>
</dbReference>
<gene>
    <name evidence="6" type="ORF">IAD15_07370</name>
</gene>
<dbReference type="EMBL" id="DVMJ01000061">
    <property type="protein sequence ID" value="HIU13870.1"/>
    <property type="molecule type" value="Genomic_DNA"/>
</dbReference>
<evidence type="ECO:0000256" key="2">
    <source>
        <dbReference type="ARBA" id="ARBA00012400"/>
    </source>
</evidence>
<dbReference type="PANTHER" id="PTHR35330">
    <property type="entry name" value="SIROHEME BIOSYNTHESIS PROTEIN MET8"/>
    <property type="match status" value="1"/>
</dbReference>
<dbReference type="GO" id="GO:0043115">
    <property type="term" value="F:precorrin-2 dehydrogenase activity"/>
    <property type="evidence" value="ECO:0007669"/>
    <property type="project" value="UniProtKB-EC"/>
</dbReference>
<dbReference type="Pfam" id="PF13241">
    <property type="entry name" value="NAD_binding_7"/>
    <property type="match status" value="1"/>
</dbReference>
<keyword evidence="5" id="KW-0627">Porphyrin biosynthesis</keyword>
<keyword evidence="4" id="KW-0520">NAD</keyword>
<proteinExistence type="predicted"/>
<dbReference type="EC" id="1.3.1.76" evidence="2"/>
<evidence type="ECO:0000256" key="4">
    <source>
        <dbReference type="ARBA" id="ARBA00023027"/>
    </source>
</evidence>
<sequence length="387" mass="45033">MIPILLQLKEKKVLIVGGGKVALRKAKQMLQEQADVTILSPDIDPAFKNLPIHYIQDAFMPPYLDGYFLVYAATDDASINHAIVQEASQRQMLCGSATRDSEAAFYSMTARENDDFMLALSSKARFPYLKPVADDLMNELETRHPRMSRLYQLRPLLLSQIENKQDYFQLLYQAPQFLVDSLYEILTQKKGHLYIYHHNDPDLVNVLNPSHLQSPYLILSLKALETYQLLFHLPEVHWTIHPLVLYQGTIHQRILKMTQFPSVTHLKPLIADKDTLKRIISLYRTDSRRRYYIIHQRTNPLLKRDFEVLLEDNETLYTLADEIHSYPNKTTVIPFLVTKGTHFEDIQKDVQTQQESGLDIRLEETLLARTDIQYELLTQQDLNPDLQ</sequence>
<evidence type="ECO:0000256" key="5">
    <source>
        <dbReference type="ARBA" id="ARBA00023244"/>
    </source>
</evidence>
<dbReference type="GO" id="GO:0019354">
    <property type="term" value="P:siroheme biosynthetic process"/>
    <property type="evidence" value="ECO:0007669"/>
    <property type="project" value="InterPro"/>
</dbReference>
<comment type="caution">
    <text evidence="6">The sequence shown here is derived from an EMBL/GenBank/DDBJ whole genome shotgun (WGS) entry which is preliminary data.</text>
</comment>
<dbReference type="GO" id="GO:0004325">
    <property type="term" value="F:ferrochelatase activity"/>
    <property type="evidence" value="ECO:0007669"/>
    <property type="project" value="InterPro"/>
</dbReference>
<comment type="pathway">
    <text evidence="1">Porphyrin-containing compound metabolism; siroheme biosynthesis; sirohydrochlorin from precorrin-2: step 1/1.</text>
</comment>
<protein>
    <recommendedName>
        <fullName evidence="2">precorrin-2 dehydrogenase</fullName>
        <ecNumber evidence="2">1.3.1.76</ecNumber>
    </recommendedName>
</protein>
<dbReference type="AlphaFoldDB" id="A0A9D1L0L2"/>
<organism evidence="6 7">
    <name type="scientific">Candidatus Fimiplasma intestinipullorum</name>
    <dbReference type="NCBI Taxonomy" id="2840825"/>
    <lineage>
        <taxon>Bacteria</taxon>
        <taxon>Bacillati</taxon>
        <taxon>Bacillota</taxon>
        <taxon>Clostridia</taxon>
        <taxon>Eubacteriales</taxon>
        <taxon>Candidatus Fimiplasma</taxon>
    </lineage>
</organism>
<evidence type="ECO:0000256" key="3">
    <source>
        <dbReference type="ARBA" id="ARBA00023002"/>
    </source>
</evidence>
<evidence type="ECO:0000313" key="7">
    <source>
        <dbReference type="Proteomes" id="UP000824175"/>
    </source>
</evidence>
<dbReference type="SUPFAM" id="SSF51735">
    <property type="entry name" value="NAD(P)-binding Rossmann-fold domains"/>
    <property type="match status" value="1"/>
</dbReference>